<protein>
    <submittedName>
        <fullName evidence="4">NAD(P)H dehydrogenase (Quinone)</fullName>
    </submittedName>
</protein>
<dbReference type="GO" id="GO:0003955">
    <property type="term" value="F:NAD(P)H dehydrogenase (quinone) activity"/>
    <property type="evidence" value="ECO:0007669"/>
    <property type="project" value="TreeGrafter"/>
</dbReference>
<dbReference type="HOGENOM" id="CLU_058643_1_0_6"/>
<keyword evidence="2" id="KW-0560">Oxidoreductase</keyword>
<dbReference type="InterPro" id="IPR003680">
    <property type="entry name" value="Flavodoxin_fold"/>
</dbReference>
<dbReference type="AlphaFoldDB" id="B8GRV4"/>
<dbReference type="Pfam" id="PF02525">
    <property type="entry name" value="Flavodoxin_2"/>
    <property type="match status" value="1"/>
</dbReference>
<keyword evidence="5" id="KW-1185">Reference proteome</keyword>
<sequence>MTSHILIIQGHPDAAGNHYGHALAQAYREGALEGGHPVEILTVAELDFPILRTQAEWNRGELTPDIQKAQAAITRADHLVLIYPLWLGSMPALLKGFLEQTLRPGFAVGHQDKSGLYAKQLKGKSARIVVTMGMPAFIYRWFFRAHSLKSLERNILKFCGIRPIRESLIGMVEGSAAHREKWLAKMRKLGRSGL</sequence>
<evidence type="ECO:0000256" key="1">
    <source>
        <dbReference type="ARBA" id="ARBA00006252"/>
    </source>
</evidence>
<dbReference type="InterPro" id="IPR051545">
    <property type="entry name" value="NAD(P)H_dehydrogenase_qn"/>
</dbReference>
<gene>
    <name evidence="4" type="ordered locus">Tgr7_1574</name>
</gene>
<dbReference type="OrthoDB" id="9798454at2"/>
<evidence type="ECO:0000313" key="5">
    <source>
        <dbReference type="Proteomes" id="UP000002383"/>
    </source>
</evidence>
<evidence type="ECO:0000256" key="2">
    <source>
        <dbReference type="ARBA" id="ARBA00023002"/>
    </source>
</evidence>
<accession>B8GRV4</accession>
<dbReference type="Gene3D" id="3.40.50.360">
    <property type="match status" value="1"/>
</dbReference>
<dbReference type="PANTHER" id="PTHR10204:SF34">
    <property type="entry name" value="NAD(P)H DEHYDROGENASE [QUINONE] 1 ISOFORM 1"/>
    <property type="match status" value="1"/>
</dbReference>
<evidence type="ECO:0000313" key="4">
    <source>
        <dbReference type="EMBL" id="ACL72658.1"/>
    </source>
</evidence>
<dbReference type="PANTHER" id="PTHR10204">
    <property type="entry name" value="NAD P H OXIDOREDUCTASE-RELATED"/>
    <property type="match status" value="1"/>
</dbReference>
<dbReference type="SUPFAM" id="SSF52218">
    <property type="entry name" value="Flavoproteins"/>
    <property type="match status" value="1"/>
</dbReference>
<reference evidence="4 5" key="1">
    <citation type="journal article" date="2011" name="Stand. Genomic Sci.">
        <title>Complete genome sequence of 'Thioalkalivibrio sulfidophilus' HL-EbGr7.</title>
        <authorList>
            <person name="Muyzer G."/>
            <person name="Sorokin D.Y."/>
            <person name="Mavromatis K."/>
            <person name="Lapidus A."/>
            <person name="Clum A."/>
            <person name="Ivanova N."/>
            <person name="Pati A."/>
            <person name="d'Haeseleer P."/>
            <person name="Woyke T."/>
            <person name="Kyrpides N.C."/>
        </authorList>
    </citation>
    <scope>NUCLEOTIDE SEQUENCE [LARGE SCALE GENOMIC DNA]</scope>
    <source>
        <strain evidence="4 5">HL-EbGR7</strain>
    </source>
</reference>
<dbReference type="Proteomes" id="UP000002383">
    <property type="component" value="Chromosome"/>
</dbReference>
<name>B8GRV4_THISH</name>
<dbReference type="GO" id="GO:0005829">
    <property type="term" value="C:cytosol"/>
    <property type="evidence" value="ECO:0007669"/>
    <property type="project" value="TreeGrafter"/>
</dbReference>
<dbReference type="KEGG" id="tgr:Tgr7_1574"/>
<dbReference type="InterPro" id="IPR029039">
    <property type="entry name" value="Flavoprotein-like_sf"/>
</dbReference>
<proteinExistence type="inferred from homology"/>
<dbReference type="EMBL" id="CP001339">
    <property type="protein sequence ID" value="ACL72658.1"/>
    <property type="molecule type" value="Genomic_DNA"/>
</dbReference>
<organism evidence="4 5">
    <name type="scientific">Thioalkalivibrio sulfidiphilus (strain HL-EbGR7)</name>
    <dbReference type="NCBI Taxonomy" id="396588"/>
    <lineage>
        <taxon>Bacteria</taxon>
        <taxon>Pseudomonadati</taxon>
        <taxon>Pseudomonadota</taxon>
        <taxon>Gammaproteobacteria</taxon>
        <taxon>Chromatiales</taxon>
        <taxon>Ectothiorhodospiraceae</taxon>
        <taxon>Thioalkalivibrio</taxon>
    </lineage>
</organism>
<dbReference type="STRING" id="396588.Tgr7_1574"/>
<dbReference type="eggNOG" id="COG2249">
    <property type="taxonomic scope" value="Bacteria"/>
</dbReference>
<comment type="similarity">
    <text evidence="1">Belongs to the NAD(P)H dehydrogenase (quinone) family.</text>
</comment>
<dbReference type="RefSeq" id="WP_012638141.1">
    <property type="nucleotide sequence ID" value="NC_011901.1"/>
</dbReference>
<feature type="domain" description="Flavodoxin-like fold" evidence="3">
    <location>
        <begin position="4"/>
        <end position="186"/>
    </location>
</feature>
<evidence type="ECO:0000259" key="3">
    <source>
        <dbReference type="Pfam" id="PF02525"/>
    </source>
</evidence>